<keyword evidence="1 3" id="KW-0378">Hydrolase</keyword>
<protein>
    <submittedName>
        <fullName evidence="3">Alpha/beta hydrolase</fullName>
    </submittedName>
</protein>
<dbReference type="Proteomes" id="UP000268973">
    <property type="component" value="Unassembled WGS sequence"/>
</dbReference>
<dbReference type="GO" id="GO:0016787">
    <property type="term" value="F:hydrolase activity"/>
    <property type="evidence" value="ECO:0007669"/>
    <property type="project" value="UniProtKB-KW"/>
</dbReference>
<dbReference type="SUPFAM" id="SSF53474">
    <property type="entry name" value="alpha/beta-Hydrolases"/>
    <property type="match status" value="1"/>
</dbReference>
<dbReference type="Pfam" id="PF06500">
    <property type="entry name" value="FrsA-like"/>
    <property type="match status" value="1"/>
</dbReference>
<dbReference type="EMBL" id="RXZH01000002">
    <property type="protein sequence ID" value="RTZ16702.1"/>
    <property type="molecule type" value="Genomic_DNA"/>
</dbReference>
<reference evidence="3 4" key="1">
    <citation type="submission" date="2018-12" db="EMBL/GenBank/DDBJ databases">
        <title>Vibrio sp. isolated from China Sea.</title>
        <authorList>
            <person name="Li Y."/>
        </authorList>
    </citation>
    <scope>NUCLEOTIDE SEQUENCE [LARGE SCALE GENOMIC DNA]</scope>
    <source>
        <strain evidence="3 4">BEI207</strain>
    </source>
</reference>
<comment type="caution">
    <text evidence="3">The sequence shown here is derived from an EMBL/GenBank/DDBJ whole genome shotgun (WGS) entry which is preliminary data.</text>
</comment>
<keyword evidence="2" id="KW-0732">Signal</keyword>
<evidence type="ECO:0000313" key="4">
    <source>
        <dbReference type="Proteomes" id="UP000268973"/>
    </source>
</evidence>
<accession>A0A432CXX2</accession>
<evidence type="ECO:0000256" key="2">
    <source>
        <dbReference type="SAM" id="SignalP"/>
    </source>
</evidence>
<sequence>MPSGIFPWSLQKSPKERTMKKQLIASLVSLICAAGAHANADLTSQDTNKANHENFRGASHIVANQENWYRELRLEDWNKMGVTTADVDAVLEHINGGLTLRDQSNDNKAGYWTYEFSKQAQHHFDLANKGTDAATNYRKASTLWMIASYPNLHTDHELAALDKSVDAYVLAATASGEKVERVEFPLADGGSATGLLHLPKDKSDNLAAVLWTGGVDKSLVEHKKSIDQVVERGFAVLSFDMPGAGLNRNNVMSVGTETLTHDGALAFIKADKRINSDRIGALSSSGAGIPLMEFAIKQPELKAVVARCTVVDGLLTKPFLFPELPLMTSQSFGTRVGADINDLESFGQFTVPLSLKTKGYFDGKTRMDTPLLVINTSDDMVSSPEDMKKTAALSSQGKVEFYGDEGHCPEGKAAEEAITQFLTSNI</sequence>
<proteinExistence type="predicted"/>
<dbReference type="InterPro" id="IPR029058">
    <property type="entry name" value="AB_hydrolase_fold"/>
</dbReference>
<feature type="chain" id="PRO_5019417907" evidence="2">
    <location>
        <begin position="39"/>
        <end position="426"/>
    </location>
</feature>
<evidence type="ECO:0000313" key="3">
    <source>
        <dbReference type="EMBL" id="RTZ16702.1"/>
    </source>
</evidence>
<keyword evidence="4" id="KW-1185">Reference proteome</keyword>
<dbReference type="PANTHER" id="PTHR22946">
    <property type="entry name" value="DIENELACTONE HYDROLASE DOMAIN-CONTAINING PROTEIN-RELATED"/>
    <property type="match status" value="1"/>
</dbReference>
<name>A0A432CXX2_9VIBR</name>
<feature type="signal peptide" evidence="2">
    <location>
        <begin position="1"/>
        <end position="38"/>
    </location>
</feature>
<dbReference type="Gene3D" id="3.40.50.1820">
    <property type="entry name" value="alpha/beta hydrolase"/>
    <property type="match status" value="1"/>
</dbReference>
<gene>
    <name evidence="3" type="ORF">EJ063_07880</name>
</gene>
<dbReference type="InterPro" id="IPR050261">
    <property type="entry name" value="FrsA_esterase"/>
</dbReference>
<dbReference type="AlphaFoldDB" id="A0A432CXX2"/>
<organism evidence="3 4">
    <name type="scientific">Vibrio aquaticus</name>
    <dbReference type="NCBI Taxonomy" id="2496559"/>
    <lineage>
        <taxon>Bacteria</taxon>
        <taxon>Pseudomonadati</taxon>
        <taxon>Pseudomonadota</taxon>
        <taxon>Gammaproteobacteria</taxon>
        <taxon>Vibrionales</taxon>
        <taxon>Vibrionaceae</taxon>
        <taxon>Vibrio</taxon>
    </lineage>
</organism>
<dbReference type="InterPro" id="IPR010520">
    <property type="entry name" value="FrsA-like"/>
</dbReference>
<evidence type="ECO:0000256" key="1">
    <source>
        <dbReference type="ARBA" id="ARBA00022801"/>
    </source>
</evidence>